<evidence type="ECO:0000256" key="3">
    <source>
        <dbReference type="SAM" id="MobiDB-lite"/>
    </source>
</evidence>
<feature type="compositionally biased region" description="Acidic residues" evidence="3">
    <location>
        <begin position="385"/>
        <end position="402"/>
    </location>
</feature>
<dbReference type="PANTHER" id="PTHR15237:SF0">
    <property type="entry name" value="CELL CYCLE CHECKPOINT CONTROL PROTEIN"/>
    <property type="match status" value="1"/>
</dbReference>
<dbReference type="Gene3D" id="3.70.10.10">
    <property type="match status" value="1"/>
</dbReference>
<gene>
    <name evidence="4" type="ORF">VHEMI01881</name>
</gene>
<evidence type="ECO:0000313" key="4">
    <source>
        <dbReference type="EMBL" id="CEJ81770.1"/>
    </source>
</evidence>
<dbReference type="PANTHER" id="PTHR15237">
    <property type="entry name" value="DNA REPAIR PROTEIN RAD9"/>
    <property type="match status" value="1"/>
</dbReference>
<proteinExistence type="inferred from homology"/>
<dbReference type="InterPro" id="IPR046938">
    <property type="entry name" value="DNA_clamp_sf"/>
</dbReference>
<dbReference type="Proteomes" id="UP000039046">
    <property type="component" value="Unassembled WGS sequence"/>
</dbReference>
<evidence type="ECO:0000256" key="1">
    <source>
        <dbReference type="ARBA" id="ARBA00008494"/>
    </source>
</evidence>
<dbReference type="GO" id="GO:0031573">
    <property type="term" value="P:mitotic intra-S DNA damage checkpoint signaling"/>
    <property type="evidence" value="ECO:0007669"/>
    <property type="project" value="TreeGrafter"/>
</dbReference>
<feature type="compositionally biased region" description="Basic and acidic residues" evidence="3">
    <location>
        <begin position="429"/>
        <end position="447"/>
    </location>
</feature>
<dbReference type="OrthoDB" id="60092at2759"/>
<evidence type="ECO:0000256" key="2">
    <source>
        <dbReference type="PIRNR" id="PIRNR009303"/>
    </source>
</evidence>
<comment type="similarity">
    <text evidence="1 2">Belongs to the rad9 family.</text>
</comment>
<dbReference type="InterPro" id="IPR007268">
    <property type="entry name" value="Rad9/Ddc1"/>
</dbReference>
<evidence type="ECO:0000313" key="5">
    <source>
        <dbReference type="Proteomes" id="UP000039046"/>
    </source>
</evidence>
<name>A0A0A1T6K7_9HYPO</name>
<accession>A0A0A1T6K7</accession>
<comment type="function">
    <text evidence="2">Acts in DNA repair and mutagenesis. Involved in promoting resistance to ionizing radiation and UV light, as well as regulating cell cycle progression after irradiation.</text>
</comment>
<sequence>MAVLNFTLSDDGVAAFRDALICLNKFSDDVSLEARKDSFVLSTLNNSKSAYASFKFATGKFFSRYNYQATGQFRERFYCTLYIRALISLFRSRSSTEGQRDPDKQALIEKCDVAIEDGEGVSSRFIARIVFRNGLTSTHKLPFEVSAPVHAKFSKQDAPHHWSIPSRTLRQLMDHFGPGIDYLDINTDDDHVNFTCFSEKTVNEDAVLKKPLQTSISVSSDEFGDIDVEDKLHIVISVKDFRAIIQHAGIAGSELFARYSLPAKPIQFSYSSDAISSEFLIMTVGERGSNPGQKTRKGRKAAPQPSAPRLEPVSRRTSVAPSQAPDNGTQIDQQPAPPTASFKPPASNPARPMSTARASASRMSAFDLRPSQRPPPPTLRSESLFIDDEGWEPVQDEDDEAEENGRLDWDHSAVDPDQAAPFMTMSRGVPEKTVEDRSEMMDAHRDAAPSTFLAPTQKLSDVQGLGLFPD</sequence>
<organism evidence="4 5">
    <name type="scientific">[Torrubiella] hemipterigena</name>
    <dbReference type="NCBI Taxonomy" id="1531966"/>
    <lineage>
        <taxon>Eukaryota</taxon>
        <taxon>Fungi</taxon>
        <taxon>Dikarya</taxon>
        <taxon>Ascomycota</taxon>
        <taxon>Pezizomycotina</taxon>
        <taxon>Sordariomycetes</taxon>
        <taxon>Hypocreomycetidae</taxon>
        <taxon>Hypocreales</taxon>
        <taxon>Clavicipitaceae</taxon>
        <taxon>Clavicipitaceae incertae sedis</taxon>
        <taxon>'Torrubiella' clade</taxon>
    </lineage>
</organism>
<dbReference type="SUPFAM" id="SSF55979">
    <property type="entry name" value="DNA clamp"/>
    <property type="match status" value="1"/>
</dbReference>
<dbReference type="EMBL" id="CDHN01000001">
    <property type="protein sequence ID" value="CEJ81770.1"/>
    <property type="molecule type" value="Genomic_DNA"/>
</dbReference>
<dbReference type="STRING" id="1531966.A0A0A1T6K7"/>
<dbReference type="Pfam" id="PF04139">
    <property type="entry name" value="Rad9"/>
    <property type="match status" value="1"/>
</dbReference>
<dbReference type="GO" id="GO:0006281">
    <property type="term" value="P:DNA repair"/>
    <property type="evidence" value="ECO:0007669"/>
    <property type="project" value="UniProtKB-UniRule"/>
</dbReference>
<dbReference type="InterPro" id="IPR026584">
    <property type="entry name" value="Rad9"/>
</dbReference>
<feature type="compositionally biased region" description="Basic and acidic residues" evidence="3">
    <location>
        <begin position="403"/>
        <end position="414"/>
    </location>
</feature>
<dbReference type="PIRSF" id="PIRSF009303">
    <property type="entry name" value="Cell_cycle_RAD9"/>
    <property type="match status" value="1"/>
</dbReference>
<feature type="compositionally biased region" description="Low complexity" evidence="3">
    <location>
        <begin position="349"/>
        <end position="365"/>
    </location>
</feature>
<dbReference type="GO" id="GO:0071479">
    <property type="term" value="P:cellular response to ionizing radiation"/>
    <property type="evidence" value="ECO:0007669"/>
    <property type="project" value="TreeGrafter"/>
</dbReference>
<keyword evidence="5" id="KW-1185">Reference proteome</keyword>
<feature type="region of interest" description="Disordered" evidence="3">
    <location>
        <begin position="286"/>
        <end position="451"/>
    </location>
</feature>
<protein>
    <recommendedName>
        <fullName evidence="2">DNA repair protein rad9</fullName>
    </recommendedName>
</protein>
<feature type="compositionally biased region" description="Polar residues" evidence="3">
    <location>
        <begin position="315"/>
        <end position="333"/>
    </location>
</feature>
<dbReference type="GO" id="GO:0000076">
    <property type="term" value="P:DNA replication checkpoint signaling"/>
    <property type="evidence" value="ECO:0007669"/>
    <property type="project" value="TreeGrafter"/>
</dbReference>
<dbReference type="GO" id="GO:0030896">
    <property type="term" value="C:checkpoint clamp complex"/>
    <property type="evidence" value="ECO:0007669"/>
    <property type="project" value="UniProtKB-UniRule"/>
</dbReference>
<reference evidence="4 5" key="1">
    <citation type="journal article" date="2015" name="Genome Announc.">
        <title>Draft Genome Sequence and Gene Annotation of the Entomopathogenic Fungus Verticillium hemipterigenum.</title>
        <authorList>
            <person name="Horn F."/>
            <person name="Habel A."/>
            <person name="Scharf D.H."/>
            <person name="Dworschak J."/>
            <person name="Brakhage A.A."/>
            <person name="Guthke R."/>
            <person name="Hertweck C."/>
            <person name="Linde J."/>
        </authorList>
    </citation>
    <scope>NUCLEOTIDE SEQUENCE [LARGE SCALE GENOMIC DNA]</scope>
</reference>
<dbReference type="AlphaFoldDB" id="A0A0A1T6K7"/>
<keyword evidence="2" id="KW-0227">DNA damage</keyword>
<dbReference type="HOGENOM" id="CLU_030657_1_1_1"/>